<reference evidence="7" key="1">
    <citation type="submission" date="2020-11" db="EMBL/GenBank/DDBJ databases">
        <authorList>
            <person name="Tran Van P."/>
        </authorList>
    </citation>
    <scope>NUCLEOTIDE SEQUENCE</scope>
</reference>
<evidence type="ECO:0000256" key="5">
    <source>
        <dbReference type="SAM" id="MobiDB-lite"/>
    </source>
</evidence>
<evidence type="ECO:0000256" key="4">
    <source>
        <dbReference type="PROSITE-ProRule" id="PRU00723"/>
    </source>
</evidence>
<feature type="region of interest" description="Disordered" evidence="5">
    <location>
        <begin position="473"/>
        <end position="509"/>
    </location>
</feature>
<evidence type="ECO:0000256" key="2">
    <source>
        <dbReference type="ARBA" id="ARBA00022771"/>
    </source>
</evidence>
<feature type="compositionally biased region" description="Low complexity" evidence="5">
    <location>
        <begin position="173"/>
        <end position="183"/>
    </location>
</feature>
<feature type="zinc finger region" description="C3H1-type" evidence="4">
    <location>
        <begin position="54"/>
        <end position="82"/>
    </location>
</feature>
<dbReference type="EMBL" id="CAJPIZ010008208">
    <property type="protein sequence ID" value="CAG2110950.1"/>
    <property type="molecule type" value="Genomic_DNA"/>
</dbReference>
<accession>A0A7R9KWC6</accession>
<feature type="compositionally biased region" description="Low complexity" evidence="5">
    <location>
        <begin position="246"/>
        <end position="261"/>
    </location>
</feature>
<dbReference type="PROSITE" id="PS50103">
    <property type="entry name" value="ZF_C3H1"/>
    <property type="match status" value="1"/>
</dbReference>
<dbReference type="EMBL" id="OC862783">
    <property type="protein sequence ID" value="CAD7630520.1"/>
    <property type="molecule type" value="Genomic_DNA"/>
</dbReference>
<evidence type="ECO:0000256" key="3">
    <source>
        <dbReference type="ARBA" id="ARBA00022833"/>
    </source>
</evidence>
<feature type="compositionally biased region" description="Basic residues" evidence="5">
    <location>
        <begin position="157"/>
        <end position="172"/>
    </location>
</feature>
<keyword evidence="2 4" id="KW-0863">Zinc-finger</keyword>
<protein>
    <recommendedName>
        <fullName evidence="6">C3H1-type domain-containing protein</fullName>
    </recommendedName>
</protein>
<feature type="compositionally biased region" description="Polar residues" evidence="5">
    <location>
        <begin position="204"/>
        <end position="227"/>
    </location>
</feature>
<dbReference type="GO" id="GO:0004842">
    <property type="term" value="F:ubiquitin-protein transferase activity"/>
    <property type="evidence" value="ECO:0007669"/>
    <property type="project" value="InterPro"/>
</dbReference>
<feature type="compositionally biased region" description="Polar residues" evidence="5">
    <location>
        <begin position="262"/>
        <end position="274"/>
    </location>
</feature>
<dbReference type="OrthoDB" id="1923159at2759"/>
<sequence>MVINQSSAYVTYSRPEDAVAAIKSLNESTGKSGQRSSAASTASNGQQQPLRASLGTTKYCTHWLRSQSCPKQPDCMYLHEMAEPEASFTKEEMQLGKHTEYEKRLIQHYLDLLAKEKAEKTNRKNAAKDHTDSNTTTTTATTGDKVQSKTITINNKTKQRHHKNNNNSHNHHNNTTAHNNHTNGSAGSNGFNGETNGFGDEYSNDSMANGESGDSNAGTAQSSSSPVTQGWGTPTTQTTAGRAMVSSNNSSANSESNSLSSTPNQTSGAAQPSPQEALVHQLQHGVRLGQTQRILSQTYQKSAGGGGGGASDLFNSIDDNAVDAQIMQTMATKTVDMDGDDSNDDITANDDDDDDGDDDDGLDFDPISISTRGLQDLLKDSSIMMTTGMGANSGAGVIGHRQQPNHVFNNQLNSDHMYMSSASHNLPIGPKPPQNSMQMPIQQMMANKSVADYQNSLLANNRHHMMNAFNNQQMSGSLSQQQQQQQHLTQHHIHSQQQQQPPPLWQTQQQNSLRQLLPNVNIAFRQQPNGAPGMDTNGGPNALMNGFAGNLNTNNSSQQMIPNIRQQQQQSIAHQMGGQSMISGHPVWSVSHDG</sequence>
<keyword evidence="1 4" id="KW-0479">Metal-binding</keyword>
<dbReference type="InterPro" id="IPR039780">
    <property type="entry name" value="Mot2"/>
</dbReference>
<feature type="compositionally biased region" description="Low complexity" evidence="5">
    <location>
        <begin position="228"/>
        <end position="239"/>
    </location>
</feature>
<feature type="compositionally biased region" description="Acidic residues" evidence="5">
    <location>
        <begin position="337"/>
        <end position="363"/>
    </location>
</feature>
<feature type="compositionally biased region" description="Basic and acidic residues" evidence="5">
    <location>
        <begin position="120"/>
        <end position="132"/>
    </location>
</feature>
<name>A0A7R9KWC6_9ACAR</name>
<evidence type="ECO:0000313" key="8">
    <source>
        <dbReference type="Proteomes" id="UP000759131"/>
    </source>
</evidence>
<proteinExistence type="predicted"/>
<feature type="region of interest" description="Disordered" evidence="5">
    <location>
        <begin position="333"/>
        <end position="366"/>
    </location>
</feature>
<keyword evidence="8" id="KW-1185">Reference proteome</keyword>
<feature type="compositionally biased region" description="Low complexity" evidence="5">
    <location>
        <begin position="495"/>
        <end position="509"/>
    </location>
</feature>
<evidence type="ECO:0000259" key="6">
    <source>
        <dbReference type="PROSITE" id="PS50103"/>
    </source>
</evidence>
<dbReference type="InterPro" id="IPR036855">
    <property type="entry name" value="Znf_CCCH_sf"/>
</dbReference>
<dbReference type="PANTHER" id="PTHR12603">
    <property type="entry name" value="CCR4-NOT TRANSCRIPTION COMPLEX RELATED"/>
    <property type="match status" value="1"/>
</dbReference>
<feature type="region of interest" description="Disordered" evidence="5">
    <location>
        <begin position="572"/>
        <end position="594"/>
    </location>
</feature>
<feature type="compositionally biased region" description="Polar residues" evidence="5">
    <location>
        <begin position="144"/>
        <end position="156"/>
    </location>
</feature>
<feature type="region of interest" description="Disordered" evidence="5">
    <location>
        <begin position="27"/>
        <end position="50"/>
    </location>
</feature>
<dbReference type="SUPFAM" id="SSF90229">
    <property type="entry name" value="CCCH zinc finger"/>
    <property type="match status" value="1"/>
</dbReference>
<gene>
    <name evidence="7" type="ORF">OSB1V03_LOCUS10932</name>
</gene>
<evidence type="ECO:0000256" key="1">
    <source>
        <dbReference type="ARBA" id="ARBA00022723"/>
    </source>
</evidence>
<evidence type="ECO:0000313" key="7">
    <source>
        <dbReference type="EMBL" id="CAD7630520.1"/>
    </source>
</evidence>
<dbReference type="AlphaFoldDB" id="A0A7R9KWC6"/>
<dbReference type="Proteomes" id="UP000759131">
    <property type="component" value="Unassembled WGS sequence"/>
</dbReference>
<dbReference type="GO" id="GO:0030014">
    <property type="term" value="C:CCR4-NOT complex"/>
    <property type="evidence" value="ECO:0007669"/>
    <property type="project" value="InterPro"/>
</dbReference>
<feature type="domain" description="C3H1-type" evidence="6">
    <location>
        <begin position="54"/>
        <end position="82"/>
    </location>
</feature>
<organism evidence="7">
    <name type="scientific">Medioppia subpectinata</name>
    <dbReference type="NCBI Taxonomy" id="1979941"/>
    <lineage>
        <taxon>Eukaryota</taxon>
        <taxon>Metazoa</taxon>
        <taxon>Ecdysozoa</taxon>
        <taxon>Arthropoda</taxon>
        <taxon>Chelicerata</taxon>
        <taxon>Arachnida</taxon>
        <taxon>Acari</taxon>
        <taxon>Acariformes</taxon>
        <taxon>Sarcoptiformes</taxon>
        <taxon>Oribatida</taxon>
        <taxon>Brachypylina</taxon>
        <taxon>Oppioidea</taxon>
        <taxon>Oppiidae</taxon>
        <taxon>Medioppia</taxon>
    </lineage>
</organism>
<dbReference type="GO" id="GO:0008270">
    <property type="term" value="F:zinc ion binding"/>
    <property type="evidence" value="ECO:0007669"/>
    <property type="project" value="UniProtKB-KW"/>
</dbReference>
<dbReference type="PANTHER" id="PTHR12603:SF0">
    <property type="entry name" value="CCR4-NOT TRANSCRIPTION COMPLEX SUBUNIT 4"/>
    <property type="match status" value="1"/>
</dbReference>
<feature type="compositionally biased region" description="Low complexity" evidence="5">
    <location>
        <begin position="473"/>
        <end position="488"/>
    </location>
</feature>
<keyword evidence="3 4" id="KW-0862">Zinc</keyword>
<feature type="compositionally biased region" description="Polar residues" evidence="5">
    <location>
        <begin position="184"/>
        <end position="195"/>
    </location>
</feature>
<feature type="region of interest" description="Disordered" evidence="5">
    <location>
        <begin position="120"/>
        <end position="277"/>
    </location>
</feature>
<dbReference type="GO" id="GO:0016567">
    <property type="term" value="P:protein ubiquitination"/>
    <property type="evidence" value="ECO:0007669"/>
    <property type="project" value="TreeGrafter"/>
</dbReference>
<dbReference type="InterPro" id="IPR000571">
    <property type="entry name" value="Znf_CCCH"/>
</dbReference>